<dbReference type="Gene3D" id="3.30.70.240">
    <property type="match status" value="1"/>
</dbReference>
<evidence type="ECO:0000256" key="1">
    <source>
        <dbReference type="ARBA" id="ARBA00001946"/>
    </source>
</evidence>
<comment type="caution">
    <text evidence="11">The sequence shown here is derived from an EMBL/GenBank/DDBJ whole genome shotgun (WGS) entry which is preliminary data.</text>
</comment>
<evidence type="ECO:0000256" key="2">
    <source>
        <dbReference type="ARBA" id="ARBA00009959"/>
    </source>
</evidence>
<name>A0ABT7V789_9ACTN</name>
<reference evidence="11 12" key="2">
    <citation type="submission" date="2023-06" db="EMBL/GenBank/DDBJ databases">
        <authorList>
            <person name="Zeman M."/>
            <person name="Kubasova T."/>
            <person name="Jahodarova E."/>
            <person name="Nykrynova M."/>
            <person name="Rychlik I."/>
        </authorList>
    </citation>
    <scope>NUCLEOTIDE SEQUENCE [LARGE SCALE GENOMIC DNA]</scope>
    <source>
        <strain evidence="11 12">154_Feed</strain>
    </source>
</reference>
<dbReference type="SUPFAM" id="SSF143430">
    <property type="entry name" value="TTP0101/SSO1404-like"/>
    <property type="match status" value="1"/>
</dbReference>
<evidence type="ECO:0000313" key="12">
    <source>
        <dbReference type="Proteomes" id="UP001529421"/>
    </source>
</evidence>
<gene>
    <name evidence="9 11" type="primary">cas2</name>
    <name evidence="11" type="ORF">QUW28_02430</name>
</gene>
<dbReference type="GO" id="GO:0004519">
    <property type="term" value="F:endonuclease activity"/>
    <property type="evidence" value="ECO:0007669"/>
    <property type="project" value="UniProtKB-KW"/>
</dbReference>
<keyword evidence="7 9" id="KW-0460">Magnesium</keyword>
<organism evidence="11 12">
    <name type="scientific">Enorma phocaeensis</name>
    <dbReference type="NCBI Taxonomy" id="1871019"/>
    <lineage>
        <taxon>Bacteria</taxon>
        <taxon>Bacillati</taxon>
        <taxon>Actinomycetota</taxon>
        <taxon>Coriobacteriia</taxon>
        <taxon>Coriobacteriales</taxon>
        <taxon>Coriobacteriaceae</taxon>
        <taxon>Enorma</taxon>
    </lineage>
</organism>
<dbReference type="InterPro" id="IPR019199">
    <property type="entry name" value="Virulence_VapD/CRISPR_Cas2"/>
</dbReference>
<dbReference type="InterPro" id="IPR021127">
    <property type="entry name" value="CRISPR_associated_Cas2"/>
</dbReference>
<sequence length="96" mass="11205">MYVLITYDVATGDADGARRLRRVSKLCTQYGQRVQRSVFECLVDPAQFELLKRELGEIIDERKDSLLFYNLGKNWKPRVERLGLNRVYDPEGILLI</sequence>
<reference evidence="12" key="1">
    <citation type="submission" date="2023-06" db="EMBL/GenBank/DDBJ databases">
        <title>Identification and characterization of horizontal gene transfer across gut microbiota members of farm animals based on homology search.</title>
        <authorList>
            <person name="Zeman M."/>
            <person name="Kubasova T."/>
            <person name="Jahodarova E."/>
            <person name="Nykrynova M."/>
            <person name="Rychlik I."/>
        </authorList>
    </citation>
    <scope>NUCLEOTIDE SEQUENCE [LARGE SCALE GENOMIC DNA]</scope>
    <source>
        <strain evidence="12">154_Feed</strain>
    </source>
</reference>
<feature type="binding site" evidence="9">
    <location>
        <position position="8"/>
    </location>
    <ligand>
        <name>Mg(2+)</name>
        <dbReference type="ChEBI" id="CHEBI:18420"/>
        <note>catalytic</note>
    </ligand>
</feature>
<evidence type="ECO:0000256" key="10">
    <source>
        <dbReference type="PIRNR" id="PIRNR032582"/>
    </source>
</evidence>
<evidence type="ECO:0000256" key="8">
    <source>
        <dbReference type="ARBA" id="ARBA00023118"/>
    </source>
</evidence>
<dbReference type="HAMAP" id="MF_01471">
    <property type="entry name" value="Cas2"/>
    <property type="match status" value="1"/>
</dbReference>
<dbReference type="PIRSF" id="PIRSF032582">
    <property type="entry name" value="Cas2"/>
    <property type="match status" value="1"/>
</dbReference>
<evidence type="ECO:0000256" key="5">
    <source>
        <dbReference type="ARBA" id="ARBA00022759"/>
    </source>
</evidence>
<keyword evidence="4 9" id="KW-0479">Metal-binding</keyword>
<dbReference type="NCBIfam" id="TIGR01573">
    <property type="entry name" value="cas2"/>
    <property type="match status" value="1"/>
</dbReference>
<proteinExistence type="inferred from homology"/>
<keyword evidence="8 9" id="KW-0051">Antiviral defense</keyword>
<evidence type="ECO:0000256" key="3">
    <source>
        <dbReference type="ARBA" id="ARBA00022722"/>
    </source>
</evidence>
<dbReference type="EC" id="3.1.-.-" evidence="9"/>
<dbReference type="EMBL" id="JAUDDZ010000002">
    <property type="protein sequence ID" value="MDM8274360.1"/>
    <property type="molecule type" value="Genomic_DNA"/>
</dbReference>
<comment type="subunit">
    <text evidence="9">Homodimer, forms a heterotetramer with a Cas1 homodimer.</text>
</comment>
<comment type="function">
    <text evidence="9">CRISPR (clustered regularly interspaced short palindromic repeat), is an adaptive immune system that provides protection against mobile genetic elements (viruses, transposable elements and conjugative plasmids). CRISPR clusters contain sequences complementary to antecedent mobile elements and target invading nucleic acids. CRISPR clusters are transcribed and processed into CRISPR RNA (crRNA). Functions as a ssRNA-specific endoribonuclease. Involved in the integration of spacer DNA into the CRISPR cassette.</text>
</comment>
<comment type="similarity">
    <text evidence="2 9 10">Belongs to the CRISPR-associated endoribonuclease Cas2 protein family.</text>
</comment>
<evidence type="ECO:0000313" key="11">
    <source>
        <dbReference type="EMBL" id="MDM8274360.1"/>
    </source>
</evidence>
<dbReference type="CDD" id="cd09725">
    <property type="entry name" value="Cas2_I_II_III"/>
    <property type="match status" value="1"/>
</dbReference>
<evidence type="ECO:0000256" key="7">
    <source>
        <dbReference type="ARBA" id="ARBA00022842"/>
    </source>
</evidence>
<evidence type="ECO:0000256" key="6">
    <source>
        <dbReference type="ARBA" id="ARBA00022801"/>
    </source>
</evidence>
<keyword evidence="12" id="KW-1185">Reference proteome</keyword>
<keyword evidence="6 9" id="KW-0378">Hydrolase</keyword>
<keyword evidence="3 9" id="KW-0540">Nuclease</keyword>
<evidence type="ECO:0000256" key="4">
    <source>
        <dbReference type="ARBA" id="ARBA00022723"/>
    </source>
</evidence>
<keyword evidence="5 9" id="KW-0255">Endonuclease</keyword>
<dbReference type="PANTHER" id="PTHR34405:SF3">
    <property type="entry name" value="CRISPR-ASSOCIATED ENDORIBONUCLEASE CAS2 3"/>
    <property type="match status" value="1"/>
</dbReference>
<accession>A0ABT7V789</accession>
<evidence type="ECO:0000256" key="9">
    <source>
        <dbReference type="HAMAP-Rule" id="MF_01471"/>
    </source>
</evidence>
<dbReference type="PANTHER" id="PTHR34405">
    <property type="entry name" value="CRISPR-ASSOCIATED ENDORIBONUCLEASE CAS2"/>
    <property type="match status" value="1"/>
</dbReference>
<dbReference type="RefSeq" id="WP_289544288.1">
    <property type="nucleotide sequence ID" value="NZ_JAUDDZ010000002.1"/>
</dbReference>
<protein>
    <recommendedName>
        <fullName evidence="9">CRISPR-associated endoribonuclease Cas2</fullName>
        <ecNumber evidence="9">3.1.-.-</ecNumber>
    </recommendedName>
</protein>
<dbReference type="Proteomes" id="UP001529421">
    <property type="component" value="Unassembled WGS sequence"/>
</dbReference>
<comment type="cofactor">
    <cofactor evidence="1 9">
        <name>Mg(2+)</name>
        <dbReference type="ChEBI" id="CHEBI:18420"/>
    </cofactor>
</comment>
<dbReference type="Pfam" id="PF09827">
    <property type="entry name" value="CRISPR_Cas2"/>
    <property type="match status" value="1"/>
</dbReference>